<name>A0A098VSP5_9MICR</name>
<dbReference type="InterPro" id="IPR028082">
    <property type="entry name" value="Peripla_BP_I"/>
</dbReference>
<proteinExistence type="predicted"/>
<protein>
    <submittedName>
        <fullName evidence="9">G-protein-coupled receptor family 3 protein 12</fullName>
    </submittedName>
</protein>
<dbReference type="InterPro" id="IPR001828">
    <property type="entry name" value="ANF_lig-bd_rcpt"/>
</dbReference>
<reference evidence="9 10" key="1">
    <citation type="submission" date="2014-04" db="EMBL/GenBank/DDBJ databases">
        <title>A new species of microsporidia sheds light on the evolution of extreme parasitism.</title>
        <authorList>
            <person name="Haag K.L."/>
            <person name="James T.Y."/>
            <person name="Larsson R."/>
            <person name="Schaer T.M."/>
            <person name="Refardt D."/>
            <person name="Pombert J.-F."/>
            <person name="Ebert D."/>
        </authorList>
    </citation>
    <scope>NUCLEOTIDE SEQUENCE [LARGE SCALE GENOMIC DNA]</scope>
    <source>
        <strain evidence="9 10">UGP3</strain>
        <tissue evidence="9">Spores</tissue>
    </source>
</reference>
<dbReference type="Gene3D" id="3.40.50.2300">
    <property type="match status" value="2"/>
</dbReference>
<evidence type="ECO:0000313" key="9">
    <source>
        <dbReference type="EMBL" id="KGG52113.1"/>
    </source>
</evidence>
<dbReference type="VEuPathDB" id="MicrosporidiaDB:DI09_20p300"/>
<evidence type="ECO:0000259" key="8">
    <source>
        <dbReference type="PROSITE" id="PS50259"/>
    </source>
</evidence>
<dbReference type="CDD" id="cd15047">
    <property type="entry name" value="7tmC_GABA-B-like"/>
    <property type="match status" value="1"/>
</dbReference>
<evidence type="ECO:0000256" key="5">
    <source>
        <dbReference type="ARBA" id="ARBA00023170"/>
    </source>
</evidence>
<keyword evidence="6" id="KW-0325">Glycoprotein</keyword>
<evidence type="ECO:0000256" key="6">
    <source>
        <dbReference type="ARBA" id="ARBA00023180"/>
    </source>
</evidence>
<dbReference type="GeneID" id="25259023"/>
<evidence type="ECO:0000256" key="7">
    <source>
        <dbReference type="SAM" id="Phobius"/>
    </source>
</evidence>
<feature type="transmembrane region" description="Helical" evidence="7">
    <location>
        <begin position="562"/>
        <end position="582"/>
    </location>
</feature>
<dbReference type="InterPro" id="IPR017978">
    <property type="entry name" value="GPCR_3_C"/>
</dbReference>
<dbReference type="RefSeq" id="XP_013238540.1">
    <property type="nucleotide sequence ID" value="XM_013383086.1"/>
</dbReference>
<dbReference type="PROSITE" id="PS50259">
    <property type="entry name" value="G_PROTEIN_RECEP_F3_4"/>
    <property type="match status" value="1"/>
</dbReference>
<keyword evidence="2 7" id="KW-0812">Transmembrane</keyword>
<comment type="subcellular location">
    <subcellularLocation>
        <location evidence="1">Membrane</location>
        <topology evidence="1">Multi-pass membrane protein</topology>
    </subcellularLocation>
</comment>
<dbReference type="GO" id="GO:0004930">
    <property type="term" value="F:G protein-coupled receptor activity"/>
    <property type="evidence" value="ECO:0007669"/>
    <property type="project" value="InterPro"/>
</dbReference>
<feature type="transmembrane region" description="Helical" evidence="7">
    <location>
        <begin position="451"/>
        <end position="478"/>
    </location>
</feature>
<gene>
    <name evidence="9" type="ORF">DI09_20p300</name>
</gene>
<keyword evidence="3 7" id="KW-1133">Transmembrane helix</keyword>
<dbReference type="HOGENOM" id="CLU_363315_0_0_1"/>
<evidence type="ECO:0000256" key="2">
    <source>
        <dbReference type="ARBA" id="ARBA00022692"/>
    </source>
</evidence>
<accession>A0A098VSP5</accession>
<keyword evidence="5 9" id="KW-0675">Receptor</keyword>
<comment type="caution">
    <text evidence="9">The sequence shown here is derived from an EMBL/GenBank/DDBJ whole genome shotgun (WGS) entry which is preliminary data.</text>
</comment>
<dbReference type="OrthoDB" id="5597995at2759"/>
<evidence type="ECO:0000256" key="3">
    <source>
        <dbReference type="ARBA" id="ARBA00022989"/>
    </source>
</evidence>
<dbReference type="PRINTS" id="PR00248">
    <property type="entry name" value="GPCRMGR"/>
</dbReference>
<evidence type="ECO:0000313" key="10">
    <source>
        <dbReference type="Proteomes" id="UP000029725"/>
    </source>
</evidence>
<dbReference type="AlphaFoldDB" id="A0A098VSP5"/>
<dbReference type="SUPFAM" id="SSF53822">
    <property type="entry name" value="Periplasmic binding protein-like I"/>
    <property type="match status" value="1"/>
</dbReference>
<evidence type="ECO:0000256" key="4">
    <source>
        <dbReference type="ARBA" id="ARBA00023136"/>
    </source>
</evidence>
<feature type="transmembrane region" description="Helical" evidence="7">
    <location>
        <begin position="648"/>
        <end position="670"/>
    </location>
</feature>
<feature type="transmembrane region" description="Helical" evidence="7">
    <location>
        <begin position="490"/>
        <end position="508"/>
    </location>
</feature>
<dbReference type="Proteomes" id="UP000029725">
    <property type="component" value="Unassembled WGS sequence"/>
</dbReference>
<organism evidence="9 10">
    <name type="scientific">Mitosporidium daphniae</name>
    <dbReference type="NCBI Taxonomy" id="1485682"/>
    <lineage>
        <taxon>Eukaryota</taxon>
        <taxon>Fungi</taxon>
        <taxon>Fungi incertae sedis</taxon>
        <taxon>Microsporidia</taxon>
        <taxon>Mitosporidium</taxon>
    </lineage>
</organism>
<feature type="transmembrane region" description="Helical" evidence="7">
    <location>
        <begin position="520"/>
        <end position="541"/>
    </location>
</feature>
<feature type="transmembrane region" description="Helical" evidence="7">
    <location>
        <begin position="690"/>
        <end position="709"/>
    </location>
</feature>
<feature type="domain" description="G-protein coupled receptors family 3 profile" evidence="8">
    <location>
        <begin position="453"/>
        <end position="708"/>
    </location>
</feature>
<keyword evidence="10" id="KW-1185">Reference proteome</keyword>
<evidence type="ECO:0000256" key="1">
    <source>
        <dbReference type="ARBA" id="ARBA00004141"/>
    </source>
</evidence>
<dbReference type="Pfam" id="PF01094">
    <property type="entry name" value="ANF_receptor"/>
    <property type="match status" value="1"/>
</dbReference>
<dbReference type="GO" id="GO:0016020">
    <property type="term" value="C:membrane"/>
    <property type="evidence" value="ECO:0007669"/>
    <property type="project" value="UniProtKB-SubCell"/>
</dbReference>
<dbReference type="Pfam" id="PF00003">
    <property type="entry name" value="7tm_3"/>
    <property type="match status" value="1"/>
</dbReference>
<feature type="transmembrane region" description="Helical" evidence="7">
    <location>
        <begin position="611"/>
        <end position="636"/>
    </location>
</feature>
<dbReference type="InterPro" id="IPR050726">
    <property type="entry name" value="mGluR"/>
</dbReference>
<keyword evidence="4 7" id="KW-0472">Membrane</keyword>
<dbReference type="InterPro" id="IPR000337">
    <property type="entry name" value="GPCR_3"/>
</dbReference>
<sequence>MATNSYGDSSYFSKPAIFNAKKDKIFKIGEGIQETIAFVCGVNYINRNISIIPNLTLIYEDIDPIFSDTGAITSCISYILKKDVTLVLVFLQNYKIGYIDFTSPSSATTSPNYIRFNPDGFDVANSVVQLLKAMNWTLVSALYGDYLYGNEVKGIFSKLAASNDIRVVCSQILPLDFRPSDYNSSRPIIKRIAECLLAIPADVKIIILFTSTSTTVTVFELFYEYPPLRDVTFVLASTSFVNVFRSISISPKIAETKFIEACYETLSKEPSYSKLLSTYFELAFRCIYTGLQGSSDTKGITICLDAPPSRVFPAQCACIGNETFFETPASAVSSLILDSIYAIALALDGMIRDCDSGIETSFDCSAITGVNILDEIRKLTIERALGSISIPNNSPVNPSISYLQFVGLPEETQIGLYKDGIATINYSALNFRGGKAIPVSAIIPEVITLDYVGGIVITSISIFFIIISLIFIGLICYYREKPPIKKSSPLFCILILIGVILCLGGNIFRSIQSTRFTCIMMLWFFLLGFGLILGNILAKTYRIFKIFSNARLSTPVIQDRDLLVFSGTLILVLSIFLLIITFSSENISRIITSKTDSLISFRVCSAKDNTLVTVCLALSFVCMGILLISLGVIAYLTRNVDSAFNESIYIAITIYTYMALLIISLPLYAVSGDYKYSERARYFELTISNLVAMLVTLCALFLPKFYIIYKDIELAKLNNTRTAIIDQMNASFDSLITDVESDSESNNGREWEEYDSLFITRSLWMDQDL</sequence>
<dbReference type="EMBL" id="JMKJ01000122">
    <property type="protein sequence ID" value="KGG52113.1"/>
    <property type="molecule type" value="Genomic_DNA"/>
</dbReference>
<dbReference type="PANTHER" id="PTHR24060">
    <property type="entry name" value="METABOTROPIC GLUTAMATE RECEPTOR"/>
    <property type="match status" value="1"/>
</dbReference>